<dbReference type="GO" id="GO:0008270">
    <property type="term" value="F:zinc ion binding"/>
    <property type="evidence" value="ECO:0007669"/>
    <property type="project" value="UniProtKB-KW"/>
</dbReference>
<dbReference type="InterPro" id="IPR001810">
    <property type="entry name" value="F-box_dom"/>
</dbReference>
<evidence type="ECO:0000256" key="9">
    <source>
        <dbReference type="ARBA" id="ARBA00022786"/>
    </source>
</evidence>
<evidence type="ECO:0000256" key="13">
    <source>
        <dbReference type="PROSITE-ProRule" id="PRU01220"/>
    </source>
</evidence>
<dbReference type="SUPFAM" id="SSF81383">
    <property type="entry name" value="F-box domain"/>
    <property type="match status" value="1"/>
</dbReference>
<evidence type="ECO:0000256" key="12">
    <source>
        <dbReference type="ARBA" id="ARBA00023306"/>
    </source>
</evidence>
<comment type="subcellular location">
    <subcellularLocation>
        <location evidence="2">Cytoplasm</location>
    </subcellularLocation>
    <subcellularLocation>
        <location evidence="1">Nucleus</location>
    </subcellularLocation>
</comment>
<comment type="caution">
    <text evidence="16">The sequence shown here is derived from an EMBL/GenBank/DDBJ whole genome shotgun (WGS) entry which is preliminary data.</text>
</comment>
<dbReference type="GO" id="GO:0005737">
    <property type="term" value="C:cytoplasm"/>
    <property type="evidence" value="ECO:0007669"/>
    <property type="project" value="UniProtKB-SubCell"/>
</dbReference>
<dbReference type="InterPro" id="IPR044064">
    <property type="entry name" value="ZF_ZBR"/>
</dbReference>
<dbReference type="InterPro" id="IPR036047">
    <property type="entry name" value="F-box-like_dom_sf"/>
</dbReference>
<keyword evidence="12" id="KW-0131">Cell cycle</keyword>
<dbReference type="Pfam" id="PF00646">
    <property type="entry name" value="F-box"/>
    <property type="match status" value="1"/>
</dbReference>
<gene>
    <name evidence="16" type="ORF">GDO78_016669</name>
</gene>
<evidence type="ECO:0000256" key="4">
    <source>
        <dbReference type="ARBA" id="ARBA00022490"/>
    </source>
</evidence>
<dbReference type="EMBL" id="WNTK01002073">
    <property type="protein sequence ID" value="KAG9466429.1"/>
    <property type="molecule type" value="Genomic_DNA"/>
</dbReference>
<dbReference type="PANTHER" id="PTHR15493">
    <property type="entry name" value="F-BOX ONLY PROTEIN 5 AND 43"/>
    <property type="match status" value="1"/>
</dbReference>
<proteinExistence type="predicted"/>
<keyword evidence="4" id="KW-0963">Cytoplasm</keyword>
<dbReference type="Gene3D" id="2.20.25.20">
    <property type="match status" value="1"/>
</dbReference>
<dbReference type="EMBL" id="WNTK01002073">
    <property type="protein sequence ID" value="KAG9466428.1"/>
    <property type="molecule type" value="Genomic_DNA"/>
</dbReference>
<keyword evidence="17" id="KW-1185">Reference proteome</keyword>
<keyword evidence="8" id="KW-0498">Mitosis</keyword>
<organism evidence="16 17">
    <name type="scientific">Eleutherodactylus coqui</name>
    <name type="common">Puerto Rican coqui</name>
    <dbReference type="NCBI Taxonomy" id="57060"/>
    <lineage>
        <taxon>Eukaryota</taxon>
        <taxon>Metazoa</taxon>
        <taxon>Chordata</taxon>
        <taxon>Craniata</taxon>
        <taxon>Vertebrata</taxon>
        <taxon>Euteleostomi</taxon>
        <taxon>Amphibia</taxon>
        <taxon>Batrachia</taxon>
        <taxon>Anura</taxon>
        <taxon>Neobatrachia</taxon>
        <taxon>Hyloidea</taxon>
        <taxon>Eleutherodactylidae</taxon>
        <taxon>Eleutherodactylinae</taxon>
        <taxon>Eleutherodactylus</taxon>
        <taxon>Eleutherodactylus</taxon>
    </lineage>
</organism>
<dbReference type="PROSITE" id="PS51872">
    <property type="entry name" value="ZF_ZBR"/>
    <property type="match status" value="1"/>
</dbReference>
<feature type="domain" description="ZBR-type" evidence="15">
    <location>
        <begin position="315"/>
        <end position="363"/>
    </location>
</feature>
<evidence type="ECO:0000313" key="16">
    <source>
        <dbReference type="EMBL" id="KAG9466429.1"/>
    </source>
</evidence>
<dbReference type="GO" id="GO:0016567">
    <property type="term" value="P:protein ubiquitination"/>
    <property type="evidence" value="ECO:0007669"/>
    <property type="project" value="UniProtKB-UniPathway"/>
</dbReference>
<dbReference type="GO" id="GO:0045835">
    <property type="term" value="P:negative regulation of meiotic nuclear division"/>
    <property type="evidence" value="ECO:0007669"/>
    <property type="project" value="InterPro"/>
</dbReference>
<keyword evidence="10" id="KW-0862">Zinc</keyword>
<accession>A0A8J6BJT4</accession>
<evidence type="ECO:0000256" key="2">
    <source>
        <dbReference type="ARBA" id="ARBA00004496"/>
    </source>
</evidence>
<dbReference type="FunFam" id="2.20.25.20:FF:000006">
    <property type="entry name" value="F-box only protein 5"/>
    <property type="match status" value="1"/>
</dbReference>
<name>A0A8J6BJT4_ELECQ</name>
<keyword evidence="7 13" id="KW-0863">Zinc-finger</keyword>
<keyword evidence="6" id="KW-0479">Metal-binding</keyword>
<evidence type="ECO:0000256" key="14">
    <source>
        <dbReference type="SAM" id="MobiDB-lite"/>
    </source>
</evidence>
<keyword evidence="9" id="KW-0833">Ubl conjugation pathway</keyword>
<evidence type="ECO:0000256" key="10">
    <source>
        <dbReference type="ARBA" id="ARBA00022833"/>
    </source>
</evidence>
<evidence type="ECO:0000256" key="6">
    <source>
        <dbReference type="ARBA" id="ARBA00022723"/>
    </source>
</evidence>
<dbReference type="PANTHER" id="PTHR15493:SF8">
    <property type="entry name" value="F-BOX ONLY PROTEIN 5"/>
    <property type="match status" value="1"/>
</dbReference>
<dbReference type="AlphaFoldDB" id="A0A8J6BJT4"/>
<comment type="pathway">
    <text evidence="3">Protein modification; protein ubiquitination.</text>
</comment>
<evidence type="ECO:0000256" key="11">
    <source>
        <dbReference type="ARBA" id="ARBA00023242"/>
    </source>
</evidence>
<evidence type="ECO:0000256" key="5">
    <source>
        <dbReference type="ARBA" id="ARBA00022618"/>
    </source>
</evidence>
<dbReference type="UniPathway" id="UPA00143"/>
<evidence type="ECO:0000313" key="17">
    <source>
        <dbReference type="Proteomes" id="UP000770717"/>
    </source>
</evidence>
<feature type="region of interest" description="Disordered" evidence="14">
    <location>
        <begin position="1"/>
        <end position="58"/>
    </location>
</feature>
<dbReference type="OrthoDB" id="9984940at2759"/>
<dbReference type="GO" id="GO:0005634">
    <property type="term" value="C:nucleus"/>
    <property type="evidence" value="ECO:0007669"/>
    <property type="project" value="UniProtKB-SubCell"/>
</dbReference>
<evidence type="ECO:0000256" key="8">
    <source>
        <dbReference type="ARBA" id="ARBA00022776"/>
    </source>
</evidence>
<feature type="compositionally biased region" description="Basic and acidic residues" evidence="14">
    <location>
        <begin position="16"/>
        <end position="39"/>
    </location>
</feature>
<protein>
    <recommendedName>
        <fullName evidence="15">ZBR-type domain-containing protein</fullName>
    </recommendedName>
</protein>
<evidence type="ECO:0000256" key="7">
    <source>
        <dbReference type="ARBA" id="ARBA00022771"/>
    </source>
</evidence>
<reference evidence="16" key="1">
    <citation type="thesis" date="2020" institute="ProQuest LLC" country="789 East Eisenhower Parkway, Ann Arbor, MI, USA">
        <title>Comparative Genomics and Chromosome Evolution.</title>
        <authorList>
            <person name="Mudd A.B."/>
        </authorList>
    </citation>
    <scope>NUCLEOTIDE SEQUENCE</scope>
    <source>
        <strain evidence="16">HN-11 Male</strain>
        <tissue evidence="16">Kidney and liver</tissue>
    </source>
</reference>
<dbReference type="GO" id="GO:0051301">
    <property type="term" value="P:cell division"/>
    <property type="evidence" value="ECO:0007669"/>
    <property type="project" value="UniProtKB-KW"/>
</dbReference>
<keyword evidence="11" id="KW-0539">Nucleus</keyword>
<evidence type="ECO:0000256" key="1">
    <source>
        <dbReference type="ARBA" id="ARBA00004123"/>
    </source>
</evidence>
<dbReference type="InterPro" id="IPR047147">
    <property type="entry name" value="FBX5_43"/>
</dbReference>
<evidence type="ECO:0000256" key="3">
    <source>
        <dbReference type="ARBA" id="ARBA00004906"/>
    </source>
</evidence>
<dbReference type="Proteomes" id="UP000770717">
    <property type="component" value="Unassembled WGS sequence"/>
</dbReference>
<evidence type="ECO:0000259" key="15">
    <source>
        <dbReference type="PROSITE" id="PS51872"/>
    </source>
</evidence>
<dbReference type="GO" id="GO:0007088">
    <property type="term" value="P:regulation of mitotic nuclear division"/>
    <property type="evidence" value="ECO:0007669"/>
    <property type="project" value="InterPro"/>
</dbReference>
<keyword evidence="5" id="KW-0132">Cell division</keyword>
<sequence length="388" mass="43724">MKCGVRTPTKSSPPKVKPEASPTKHEPGKGPELSPKAEDSGICVEPLSPTRGGVIHEDRPVNNKENLLRRLCAVETKDLECSPLQDSGYSSVLLSDSPSHNEEDFSTSNTSIPLFETPTQQVSQEKTAPVHLCTVSLPVLRFEEAVCSTLKKSYKRSPKVDWDTVEAVVYPETFGLDKLIGKKMGLERTDILGELFQKDFKHLLSKILRHLSAIDLINVISVSTTWRKILQRDSWAYSVYTKCHKEICEREAKKTEHTATRDSSLFRIPLSSVQKVASAACCVSKKKNKKTKQSSSYSRYSEFNEVGKTLTRDQSLKPCRDCGAPAKYDAYQHRAICTRESCRLDFCTLCNCRYHFSKDCPTSKPQNHRYFSDPLPGSKKSKQNLRRL</sequence>
<dbReference type="CDD" id="cd20364">
    <property type="entry name" value="BRcat_RBR_FBXO5"/>
    <property type="match status" value="1"/>
</dbReference>